<dbReference type="InterPro" id="IPR013087">
    <property type="entry name" value="Znf_C2H2_type"/>
</dbReference>
<feature type="compositionally biased region" description="Polar residues" evidence="6">
    <location>
        <begin position="372"/>
        <end position="402"/>
    </location>
</feature>
<sequence length="647" mass="69257">MGGPASPIDITTPTRNASSSPSSHNHKTSNLTSALQHGGVIHGDNHTSVAMNISNAGSNGFGSSPGGGRHDSFSGGMSGLSSYWAGGARPISVKNPNKEKPRRESIAGSLVGGMSWGGVSVGSWIRDDIIMAGTSPFTYQSPSYHSSSYLPKLEANFMRDFSCCGITLPSLHDLLQHYEESHAQQLPQSVQRSTQPGQSGQQNAAPSNKAALAAGAAAAVQQQAQHQHQHQQQQQQQQLQQQQPRFQQNQTSTQPAGASQIGGIQLMRQQQGQTGGLKPSLQTAQDMDTVEDMEMDDEMDGSNEATPPPPSQQQTQLHQPQQVQLGQQHPRAPPKNLTLNNIANPIQSHQGLRSSQPTTPATSGHPGLPFQHNPTVSSVNTPTLSTQPMQQQNAFSPETSVPGTPGELDGDYSNLAVDMSMPTGSQFLQNNFGYDFGGGNDMLDLCIDEPAKRLFSPNGGFNNQQYAQFRMQGGQFGGSSEIARRIREQQQLLVGMAGAGSGLLPGEEVKPFRCPVIGCEKAYKNQNGLKYHKTHGHTNQQLHENADGTFSIVNPETSVPYPGTLGMEKEKPYRCEICGKRYKNLNGLKYHKAHSPPCNPDFKLGSVMGAGSGAAGALNMRDMDIEALHTLGMAGPLCGIGEESMIQ</sequence>
<comment type="caution">
    <text evidence="8">The sequence shown here is derived from an EMBL/GenBank/DDBJ whole genome shotgun (WGS) entry which is preliminary data.</text>
</comment>
<evidence type="ECO:0000256" key="2">
    <source>
        <dbReference type="ARBA" id="ARBA00022737"/>
    </source>
</evidence>
<feature type="compositionally biased region" description="Low complexity" evidence="6">
    <location>
        <begin position="312"/>
        <end position="330"/>
    </location>
</feature>
<dbReference type="FunFam" id="3.30.160.60:FF:000676">
    <property type="entry name" value="C2H2 transcription factor (Sfp1)"/>
    <property type="match status" value="1"/>
</dbReference>
<dbReference type="PANTHER" id="PTHR23057">
    <property type="entry name" value="JUXTAPOSED WITH ANOTHER ZINC FINGER PROTEIN 1"/>
    <property type="match status" value="1"/>
</dbReference>
<evidence type="ECO:0000256" key="4">
    <source>
        <dbReference type="ARBA" id="ARBA00022833"/>
    </source>
</evidence>
<dbReference type="Gene3D" id="3.30.160.60">
    <property type="entry name" value="Classic Zinc Finger"/>
    <property type="match status" value="2"/>
</dbReference>
<evidence type="ECO:0000259" key="7">
    <source>
        <dbReference type="PROSITE" id="PS50157"/>
    </source>
</evidence>
<gene>
    <name evidence="8" type="ORF">FGG08_002965</name>
</gene>
<evidence type="ECO:0000313" key="8">
    <source>
        <dbReference type="EMBL" id="KAH0542642.1"/>
    </source>
</evidence>
<feature type="compositionally biased region" description="Low complexity" evidence="6">
    <location>
        <begin position="202"/>
        <end position="250"/>
    </location>
</feature>
<feature type="region of interest" description="Disordered" evidence="6">
    <location>
        <begin position="1"/>
        <end position="30"/>
    </location>
</feature>
<evidence type="ECO:0000256" key="5">
    <source>
        <dbReference type="PROSITE-ProRule" id="PRU00042"/>
    </source>
</evidence>
<evidence type="ECO:0000256" key="3">
    <source>
        <dbReference type="ARBA" id="ARBA00022771"/>
    </source>
</evidence>
<feature type="region of interest" description="Disordered" evidence="6">
    <location>
        <begin position="295"/>
        <end position="411"/>
    </location>
</feature>
<dbReference type="SMART" id="SM00355">
    <property type="entry name" value="ZnF_C2H2"/>
    <property type="match status" value="3"/>
</dbReference>
<evidence type="ECO:0000256" key="1">
    <source>
        <dbReference type="ARBA" id="ARBA00022723"/>
    </source>
</evidence>
<evidence type="ECO:0000313" key="9">
    <source>
        <dbReference type="Proteomes" id="UP000698800"/>
    </source>
</evidence>
<dbReference type="InterPro" id="IPR051580">
    <property type="entry name" value="ZnF-Chromatin_assoc"/>
</dbReference>
<keyword evidence="2" id="KW-0677">Repeat</keyword>
<accession>A0A9P8I3Q8</accession>
<keyword evidence="1" id="KW-0479">Metal-binding</keyword>
<proteinExistence type="predicted"/>
<dbReference type="GO" id="GO:0008270">
    <property type="term" value="F:zinc ion binding"/>
    <property type="evidence" value="ECO:0007669"/>
    <property type="project" value="UniProtKB-KW"/>
</dbReference>
<name>A0A9P8I3Q8_9PEZI</name>
<evidence type="ECO:0000256" key="6">
    <source>
        <dbReference type="SAM" id="MobiDB-lite"/>
    </source>
</evidence>
<dbReference type="PROSITE" id="PS50157">
    <property type="entry name" value="ZINC_FINGER_C2H2_2"/>
    <property type="match status" value="1"/>
</dbReference>
<keyword evidence="9" id="KW-1185">Reference proteome</keyword>
<dbReference type="GO" id="GO:0005634">
    <property type="term" value="C:nucleus"/>
    <property type="evidence" value="ECO:0007669"/>
    <property type="project" value="TreeGrafter"/>
</dbReference>
<dbReference type="Proteomes" id="UP000698800">
    <property type="component" value="Unassembled WGS sequence"/>
</dbReference>
<feature type="region of interest" description="Disordered" evidence="6">
    <location>
        <begin position="182"/>
        <end position="259"/>
    </location>
</feature>
<feature type="compositionally biased region" description="Polar residues" evidence="6">
    <location>
        <begin position="337"/>
        <end position="362"/>
    </location>
</feature>
<dbReference type="SUPFAM" id="SSF57667">
    <property type="entry name" value="beta-beta-alpha zinc fingers"/>
    <property type="match status" value="1"/>
</dbReference>
<feature type="domain" description="C2H2-type" evidence="7">
    <location>
        <begin position="512"/>
        <end position="542"/>
    </location>
</feature>
<dbReference type="AlphaFoldDB" id="A0A9P8I3Q8"/>
<dbReference type="OrthoDB" id="3269380at2759"/>
<dbReference type="InterPro" id="IPR036236">
    <property type="entry name" value="Znf_C2H2_sf"/>
</dbReference>
<dbReference type="EMBL" id="JAGHQL010000049">
    <property type="protein sequence ID" value="KAH0542642.1"/>
    <property type="molecule type" value="Genomic_DNA"/>
</dbReference>
<organism evidence="8 9">
    <name type="scientific">Glutinoglossum americanum</name>
    <dbReference type="NCBI Taxonomy" id="1670608"/>
    <lineage>
        <taxon>Eukaryota</taxon>
        <taxon>Fungi</taxon>
        <taxon>Dikarya</taxon>
        <taxon>Ascomycota</taxon>
        <taxon>Pezizomycotina</taxon>
        <taxon>Geoglossomycetes</taxon>
        <taxon>Geoglossales</taxon>
        <taxon>Geoglossaceae</taxon>
        <taxon>Glutinoglossum</taxon>
    </lineage>
</organism>
<reference evidence="8" key="1">
    <citation type="submission" date="2021-03" db="EMBL/GenBank/DDBJ databases">
        <title>Comparative genomics and phylogenomic investigation of the class Geoglossomycetes provide insights into ecological specialization and systematics.</title>
        <authorList>
            <person name="Melie T."/>
            <person name="Pirro S."/>
            <person name="Miller A.N."/>
            <person name="Quandt A."/>
        </authorList>
    </citation>
    <scope>NUCLEOTIDE SEQUENCE</scope>
    <source>
        <strain evidence="8">GBOQ0MN5Z8</strain>
    </source>
</reference>
<feature type="compositionally biased region" description="Low complexity" evidence="6">
    <location>
        <begin position="11"/>
        <end position="23"/>
    </location>
</feature>
<keyword evidence="4" id="KW-0862">Zinc</keyword>
<dbReference type="PROSITE" id="PS00028">
    <property type="entry name" value="ZINC_FINGER_C2H2_1"/>
    <property type="match status" value="1"/>
</dbReference>
<keyword evidence="3 5" id="KW-0863">Zinc-finger</keyword>
<dbReference type="PANTHER" id="PTHR23057:SF0">
    <property type="entry name" value="JUXTAPOSED WITH ANOTHER ZINC FINGER PROTEIN 1"/>
    <property type="match status" value="1"/>
</dbReference>
<protein>
    <recommendedName>
        <fullName evidence="7">C2H2-type domain-containing protein</fullName>
    </recommendedName>
</protein>
<feature type="compositionally biased region" description="Polar residues" evidence="6">
    <location>
        <begin position="183"/>
        <end position="201"/>
    </location>
</feature>